<protein>
    <submittedName>
        <fullName evidence="1">Uncharacterized protein</fullName>
    </submittedName>
</protein>
<name>A0A6P1NVK0_9MICC</name>
<dbReference type="AlphaFoldDB" id="A0A6P1NVK0"/>
<proteinExistence type="predicted"/>
<dbReference type="Proteomes" id="UP000464186">
    <property type="component" value="Chromosome"/>
</dbReference>
<dbReference type="EMBL" id="CP047898">
    <property type="protein sequence ID" value="QHK21532.1"/>
    <property type="molecule type" value="Genomic_DNA"/>
</dbReference>
<accession>A0A6P1NVK0</accession>
<sequence>MMKELTIQELESQQVELLPSRETLFLDTNWAGVYATNTSLALNAGSLFATANSAAVQTILVAQG</sequence>
<reference evidence="1 2" key="1">
    <citation type="submission" date="2020-01" db="EMBL/GenBank/DDBJ databases">
        <title>Pseudarthrobacter psychrotolerans sp. nov., isolated from antarctic soil.</title>
        <authorList>
            <person name="Shin Y."/>
            <person name="Park W."/>
        </authorList>
    </citation>
    <scope>NUCLEOTIDE SEQUENCE [LARGE SCALE GENOMIC DNA]</scope>
    <source>
        <strain evidence="1 2">YJ56</strain>
    </source>
</reference>
<organism evidence="1 2">
    <name type="scientific">Pseudarthrobacter psychrotolerans</name>
    <dbReference type="NCBI Taxonomy" id="2697569"/>
    <lineage>
        <taxon>Bacteria</taxon>
        <taxon>Bacillati</taxon>
        <taxon>Actinomycetota</taxon>
        <taxon>Actinomycetes</taxon>
        <taxon>Micrococcales</taxon>
        <taxon>Micrococcaceae</taxon>
        <taxon>Pseudarthrobacter</taxon>
    </lineage>
</organism>
<dbReference type="KEGG" id="psey:GU243_19585"/>
<evidence type="ECO:0000313" key="2">
    <source>
        <dbReference type="Proteomes" id="UP000464186"/>
    </source>
</evidence>
<evidence type="ECO:0000313" key="1">
    <source>
        <dbReference type="EMBL" id="QHK21532.1"/>
    </source>
</evidence>
<keyword evidence="2" id="KW-1185">Reference proteome</keyword>
<gene>
    <name evidence="1" type="ORF">GU243_19585</name>
</gene>